<feature type="transmembrane region" description="Helical" evidence="1">
    <location>
        <begin position="48"/>
        <end position="72"/>
    </location>
</feature>
<dbReference type="EMBL" id="HBUE01086419">
    <property type="protein sequence ID" value="CAG6479759.1"/>
    <property type="molecule type" value="Transcribed_RNA"/>
</dbReference>
<protein>
    <submittedName>
        <fullName evidence="2">(northern house mosquito) hypothetical protein</fullName>
    </submittedName>
</protein>
<reference evidence="2" key="1">
    <citation type="submission" date="2021-05" db="EMBL/GenBank/DDBJ databases">
        <authorList>
            <person name="Alioto T."/>
            <person name="Alioto T."/>
            <person name="Gomez Garrido J."/>
        </authorList>
    </citation>
    <scope>NUCLEOTIDE SEQUENCE</scope>
</reference>
<proteinExistence type="predicted"/>
<name>A0A8D8FRI3_CULPI</name>
<keyword evidence="1" id="KW-0472">Membrane</keyword>
<accession>A0A8D8FRI3</accession>
<sequence>MVGAMAVGLIAASSVRSSTSSSSAARVSVALVRLRILMAWCLMRSTYLWAAMSSFWSLLVSELIFCLSLCCWASRERAVEGGVGLLGLAWQLLKVAMSQTRLSALKAVKDGQVKDWKAPLWGLHT</sequence>
<keyword evidence="1" id="KW-0812">Transmembrane</keyword>
<evidence type="ECO:0000256" key="1">
    <source>
        <dbReference type="SAM" id="Phobius"/>
    </source>
</evidence>
<dbReference type="AlphaFoldDB" id="A0A8D8FRI3"/>
<keyword evidence="1" id="KW-1133">Transmembrane helix</keyword>
<evidence type="ECO:0000313" key="2">
    <source>
        <dbReference type="EMBL" id="CAG6479759.1"/>
    </source>
</evidence>
<organism evidence="2">
    <name type="scientific">Culex pipiens</name>
    <name type="common">House mosquito</name>
    <dbReference type="NCBI Taxonomy" id="7175"/>
    <lineage>
        <taxon>Eukaryota</taxon>
        <taxon>Metazoa</taxon>
        <taxon>Ecdysozoa</taxon>
        <taxon>Arthropoda</taxon>
        <taxon>Hexapoda</taxon>
        <taxon>Insecta</taxon>
        <taxon>Pterygota</taxon>
        <taxon>Neoptera</taxon>
        <taxon>Endopterygota</taxon>
        <taxon>Diptera</taxon>
        <taxon>Nematocera</taxon>
        <taxon>Culicoidea</taxon>
        <taxon>Culicidae</taxon>
        <taxon>Culicinae</taxon>
        <taxon>Culicini</taxon>
        <taxon>Culex</taxon>
        <taxon>Culex</taxon>
    </lineage>
</organism>